<feature type="domain" description="Enoyl reductase (ER)" evidence="3">
    <location>
        <begin position="8"/>
        <end position="343"/>
    </location>
</feature>
<dbReference type="EMBL" id="JAULSV010000006">
    <property type="protein sequence ID" value="KAK0642202.1"/>
    <property type="molecule type" value="Genomic_DNA"/>
</dbReference>
<evidence type="ECO:0000256" key="2">
    <source>
        <dbReference type="ARBA" id="ARBA00023002"/>
    </source>
</evidence>
<dbReference type="InterPro" id="IPR020843">
    <property type="entry name" value="ER"/>
</dbReference>
<organism evidence="4 5">
    <name type="scientific">Cercophora newfieldiana</name>
    <dbReference type="NCBI Taxonomy" id="92897"/>
    <lineage>
        <taxon>Eukaryota</taxon>
        <taxon>Fungi</taxon>
        <taxon>Dikarya</taxon>
        <taxon>Ascomycota</taxon>
        <taxon>Pezizomycotina</taxon>
        <taxon>Sordariomycetes</taxon>
        <taxon>Sordariomycetidae</taxon>
        <taxon>Sordariales</taxon>
        <taxon>Lasiosphaeriaceae</taxon>
        <taxon>Cercophora</taxon>
    </lineage>
</organism>
<dbReference type="GO" id="GO:0016651">
    <property type="term" value="F:oxidoreductase activity, acting on NAD(P)H"/>
    <property type="evidence" value="ECO:0007669"/>
    <property type="project" value="InterPro"/>
</dbReference>
<dbReference type="Pfam" id="PF08240">
    <property type="entry name" value="ADH_N"/>
    <property type="match status" value="1"/>
</dbReference>
<keyword evidence="5" id="KW-1185">Reference proteome</keyword>
<dbReference type="InterPro" id="IPR011032">
    <property type="entry name" value="GroES-like_sf"/>
</dbReference>
<dbReference type="SMART" id="SM00829">
    <property type="entry name" value="PKS_ER"/>
    <property type="match status" value="1"/>
</dbReference>
<dbReference type="SUPFAM" id="SSF50129">
    <property type="entry name" value="GroES-like"/>
    <property type="match status" value="1"/>
</dbReference>
<dbReference type="Gene3D" id="3.90.180.10">
    <property type="entry name" value="Medium-chain alcohol dehydrogenases, catalytic domain"/>
    <property type="match status" value="1"/>
</dbReference>
<dbReference type="CDD" id="cd08249">
    <property type="entry name" value="enoyl_reductase_like"/>
    <property type="match status" value="1"/>
</dbReference>
<evidence type="ECO:0000313" key="5">
    <source>
        <dbReference type="Proteomes" id="UP001174936"/>
    </source>
</evidence>
<keyword evidence="2" id="KW-0560">Oxidoreductase</keyword>
<comment type="caution">
    <text evidence="4">The sequence shown here is derived from an EMBL/GenBank/DDBJ whole genome shotgun (WGS) entry which is preliminary data.</text>
</comment>
<sequence length="348" mass="37194">MKAIKMTGPRAAEIQEVPIPALRDDYVLVKVKAVALNPTDWKHIDFISATGCTVGCDYAGIIEEVGPQVTGWKKGDRIAGFTHGSNSIQPEDGCFAEYVVAKGGIGTRIPPSMTFEDASSLGVGITTVGQALYQSLGLPLPESGTNSGLPILIYGGSTATGTIAIQFARLSGCSQIITTCSPANFDLVKSLGATAAFDYRDPDCASKIREYTNDALTLALDCVSDEKSAEISSNAISSKGGAVCYLLSGRRHKREDVENKFILAYTAMGEYFEFSIRGKVEYPAQLEDLEFGRKFWQLAERLLAEGKVKPHPVEVNLGGGGLEGVFEGLQAMREGNVSGKKLVYSLEG</sequence>
<evidence type="ECO:0000259" key="3">
    <source>
        <dbReference type="SMART" id="SM00829"/>
    </source>
</evidence>
<reference evidence="4" key="1">
    <citation type="submission" date="2023-06" db="EMBL/GenBank/DDBJ databases">
        <title>Genome-scale phylogeny and comparative genomics of the fungal order Sordariales.</title>
        <authorList>
            <consortium name="Lawrence Berkeley National Laboratory"/>
            <person name="Hensen N."/>
            <person name="Bonometti L."/>
            <person name="Westerberg I."/>
            <person name="Brannstrom I.O."/>
            <person name="Guillou S."/>
            <person name="Cros-Aarteil S."/>
            <person name="Calhoun S."/>
            <person name="Haridas S."/>
            <person name="Kuo A."/>
            <person name="Mondo S."/>
            <person name="Pangilinan J."/>
            <person name="Riley R."/>
            <person name="Labutti K."/>
            <person name="Andreopoulos B."/>
            <person name="Lipzen A."/>
            <person name="Chen C."/>
            <person name="Yanf M."/>
            <person name="Daum C."/>
            <person name="Ng V."/>
            <person name="Clum A."/>
            <person name="Steindorff A."/>
            <person name="Ohm R."/>
            <person name="Martin F."/>
            <person name="Silar P."/>
            <person name="Natvig D."/>
            <person name="Lalanne C."/>
            <person name="Gautier V."/>
            <person name="Ament-Velasquez S.L."/>
            <person name="Kruys A."/>
            <person name="Hutchinson M.I."/>
            <person name="Powell A.J."/>
            <person name="Barry K."/>
            <person name="Miller A.N."/>
            <person name="Grigoriev I.V."/>
            <person name="Debuchy R."/>
            <person name="Gladieux P."/>
            <person name="Thoren M.H."/>
            <person name="Johannesson H."/>
        </authorList>
    </citation>
    <scope>NUCLEOTIDE SEQUENCE</scope>
    <source>
        <strain evidence="4">SMH2532-1</strain>
    </source>
</reference>
<dbReference type="InterPro" id="IPR013149">
    <property type="entry name" value="ADH-like_C"/>
</dbReference>
<comment type="similarity">
    <text evidence="1">Belongs to the zinc-containing alcohol dehydrogenase family.</text>
</comment>
<evidence type="ECO:0000256" key="1">
    <source>
        <dbReference type="ARBA" id="ARBA00008072"/>
    </source>
</evidence>
<dbReference type="SUPFAM" id="SSF51735">
    <property type="entry name" value="NAD(P)-binding Rossmann-fold domains"/>
    <property type="match status" value="1"/>
</dbReference>
<accession>A0AA40CKX6</accession>
<proteinExistence type="inferred from homology"/>
<dbReference type="InterPro" id="IPR047122">
    <property type="entry name" value="Trans-enoyl_RdTase-like"/>
</dbReference>
<dbReference type="Gene3D" id="3.40.50.720">
    <property type="entry name" value="NAD(P)-binding Rossmann-like Domain"/>
    <property type="match status" value="1"/>
</dbReference>
<dbReference type="InterPro" id="IPR013154">
    <property type="entry name" value="ADH-like_N"/>
</dbReference>
<dbReference type="Pfam" id="PF00107">
    <property type="entry name" value="ADH_zinc_N"/>
    <property type="match status" value="1"/>
</dbReference>
<dbReference type="PANTHER" id="PTHR45348:SF2">
    <property type="entry name" value="ZINC-TYPE ALCOHOL DEHYDROGENASE-LIKE PROTEIN C2E1P3.01"/>
    <property type="match status" value="1"/>
</dbReference>
<name>A0AA40CKX6_9PEZI</name>
<evidence type="ECO:0000313" key="4">
    <source>
        <dbReference type="EMBL" id="KAK0642202.1"/>
    </source>
</evidence>
<dbReference type="Proteomes" id="UP001174936">
    <property type="component" value="Unassembled WGS sequence"/>
</dbReference>
<dbReference type="PANTHER" id="PTHR45348">
    <property type="entry name" value="HYPOTHETICAL OXIDOREDUCTASE (EUROFUNG)"/>
    <property type="match status" value="1"/>
</dbReference>
<protein>
    <submittedName>
        <fullName evidence="4">Zinc-binding oxidoreductase ToxD</fullName>
    </submittedName>
</protein>
<dbReference type="AlphaFoldDB" id="A0AA40CKX6"/>
<gene>
    <name evidence="4" type="ORF">B0T16DRAFT_496733</name>
</gene>
<dbReference type="InterPro" id="IPR036291">
    <property type="entry name" value="NAD(P)-bd_dom_sf"/>
</dbReference>